<organism evidence="2 3">
    <name type="scientific">Methanogenium organophilum</name>
    <dbReference type="NCBI Taxonomy" id="2199"/>
    <lineage>
        <taxon>Archaea</taxon>
        <taxon>Methanobacteriati</taxon>
        <taxon>Methanobacteriota</taxon>
        <taxon>Stenosarchaea group</taxon>
        <taxon>Methanomicrobia</taxon>
        <taxon>Methanomicrobiales</taxon>
        <taxon>Methanomicrobiaceae</taxon>
        <taxon>Methanogenium</taxon>
    </lineage>
</organism>
<feature type="transmembrane region" description="Helical" evidence="1">
    <location>
        <begin position="85"/>
        <end position="102"/>
    </location>
</feature>
<reference evidence="2" key="1">
    <citation type="submission" date="2022-11" db="EMBL/GenBank/DDBJ databases">
        <title>Complete genome sequence of Methanogenium organophilum DSM 3596.</title>
        <authorList>
            <person name="Chen S.-C."/>
            <person name="Lai S.-J."/>
            <person name="You Y.-T."/>
        </authorList>
    </citation>
    <scope>NUCLEOTIDE SEQUENCE</scope>
    <source>
        <strain evidence="2">DSM 3596</strain>
    </source>
</reference>
<gene>
    <name evidence="2" type="ORF">OU421_00530</name>
</gene>
<dbReference type="KEGG" id="mou:OU421_00530"/>
<keyword evidence="3" id="KW-1185">Reference proteome</keyword>
<dbReference type="RefSeq" id="WP_268186621.1">
    <property type="nucleotide sequence ID" value="NZ_CP113361.1"/>
</dbReference>
<evidence type="ECO:0000313" key="3">
    <source>
        <dbReference type="Proteomes" id="UP001163096"/>
    </source>
</evidence>
<dbReference type="GO" id="GO:0005886">
    <property type="term" value="C:plasma membrane"/>
    <property type="evidence" value="ECO:0007669"/>
    <property type="project" value="UniProtKB-SubCell"/>
</dbReference>
<protein>
    <submittedName>
        <fullName evidence="2">ABC transporter permease subunit</fullName>
    </submittedName>
</protein>
<dbReference type="GO" id="GO:0140359">
    <property type="term" value="F:ABC-type transporter activity"/>
    <property type="evidence" value="ECO:0007669"/>
    <property type="project" value="InterPro"/>
</dbReference>
<evidence type="ECO:0000313" key="2">
    <source>
        <dbReference type="EMBL" id="WAI01394.1"/>
    </source>
</evidence>
<dbReference type="Pfam" id="PF12679">
    <property type="entry name" value="ABC2_membrane_2"/>
    <property type="match status" value="1"/>
</dbReference>
<feature type="transmembrane region" description="Helical" evidence="1">
    <location>
        <begin position="21"/>
        <end position="40"/>
    </location>
</feature>
<evidence type="ECO:0000256" key="1">
    <source>
        <dbReference type="SAM" id="Phobius"/>
    </source>
</evidence>
<sequence length="331" mass="37087">MNLTRIKLIAIKETHDHVTSLRFLGLLFLLIALCTIQVFSEIGNYFSLVDYYANAPFAPADLVYALSNIPYSLSIFEGIRGSIEIGIYGPIIAIAFGFDLVTKEREAGTLKTMLSVPVYRDEVINGKVLGGIIVIILATTILFALEFAILLLNSIVPDTSELSYFFAFWAITNLYLSGIFIMSVMISTIAKSSGMSLIISLLTLLVLTTMVFTIGSFAANYVISDPVKEYKGLDDNDPVLYEMSLAYNEKKENIIQIASYLSYRRNYHKISDVLLRSQSISPDEDPGNFDRTLPPVREALAPMWGYILFLIAYPAVFFGIAYVRFMRMDLR</sequence>
<proteinExistence type="predicted"/>
<dbReference type="Proteomes" id="UP001163096">
    <property type="component" value="Chromosome"/>
</dbReference>
<accession>A0A9X9S3Q5</accession>
<keyword evidence="1" id="KW-1133">Transmembrane helix</keyword>
<dbReference type="AlphaFoldDB" id="A0A9X9S3Q5"/>
<dbReference type="GeneID" id="76833542"/>
<dbReference type="PANTHER" id="PTHR43471:SF14">
    <property type="entry name" value="ABC-2 TYPE TRANSPORT SYSTEM PERMEASE PROTEIN"/>
    <property type="match status" value="1"/>
</dbReference>
<feature type="transmembrane region" description="Helical" evidence="1">
    <location>
        <begin position="128"/>
        <end position="152"/>
    </location>
</feature>
<keyword evidence="1" id="KW-0472">Membrane</keyword>
<dbReference type="PANTHER" id="PTHR43471">
    <property type="entry name" value="ABC TRANSPORTER PERMEASE"/>
    <property type="match status" value="1"/>
</dbReference>
<dbReference type="EMBL" id="CP113361">
    <property type="protein sequence ID" value="WAI01394.1"/>
    <property type="molecule type" value="Genomic_DNA"/>
</dbReference>
<feature type="transmembrane region" description="Helical" evidence="1">
    <location>
        <begin position="164"/>
        <end position="186"/>
    </location>
</feature>
<keyword evidence="1" id="KW-0812">Transmembrane</keyword>
<name>A0A9X9S3Q5_METOG</name>
<feature type="transmembrane region" description="Helical" evidence="1">
    <location>
        <begin position="303"/>
        <end position="325"/>
    </location>
</feature>
<feature type="transmembrane region" description="Helical" evidence="1">
    <location>
        <begin position="198"/>
        <end position="223"/>
    </location>
</feature>